<sequence>MPTFTLRFDDDGLGVAKRIEFDARDCAIALEIAGDELEDRSALLLADGRPLCRLGRSSAGAAALWLVESPAAASPGCLPTSSARRQVSRQDPMGAQPPDAPS</sequence>
<keyword evidence="3" id="KW-1185">Reference proteome</keyword>
<evidence type="ECO:0000313" key="2">
    <source>
        <dbReference type="EMBL" id="SMQ76516.1"/>
    </source>
</evidence>
<protein>
    <submittedName>
        <fullName evidence="2">Uncharacterized protein</fullName>
    </submittedName>
</protein>
<proteinExistence type="predicted"/>
<dbReference type="AlphaFoldDB" id="A0A1Y6FQH6"/>
<dbReference type="RefSeq" id="WP_086456988.1">
    <property type="nucleotide sequence ID" value="NZ_FXWL01000002.1"/>
</dbReference>
<name>A0A1Y6FQH6_9SPHN</name>
<dbReference type="Proteomes" id="UP000194469">
    <property type="component" value="Unassembled WGS sequence"/>
</dbReference>
<accession>A0A1Y6FQH6</accession>
<organism evidence="2 3">
    <name type="scientific">Sphingopyxis terrae subsp. ummariensis</name>
    <dbReference type="NCBI Taxonomy" id="429001"/>
    <lineage>
        <taxon>Bacteria</taxon>
        <taxon>Pseudomonadati</taxon>
        <taxon>Pseudomonadota</taxon>
        <taxon>Alphaproteobacteria</taxon>
        <taxon>Sphingomonadales</taxon>
        <taxon>Sphingomonadaceae</taxon>
        <taxon>Sphingopyxis</taxon>
    </lineage>
</organism>
<dbReference type="GeneID" id="303001612"/>
<evidence type="ECO:0000313" key="3">
    <source>
        <dbReference type="Proteomes" id="UP000194469"/>
    </source>
</evidence>
<dbReference type="EMBL" id="FXWL01000002">
    <property type="protein sequence ID" value="SMQ76516.1"/>
    <property type="molecule type" value="Genomic_DNA"/>
</dbReference>
<reference evidence="3" key="1">
    <citation type="submission" date="2017-04" db="EMBL/GenBank/DDBJ databases">
        <authorList>
            <person name="Varghese N."/>
            <person name="Submissions S."/>
        </authorList>
    </citation>
    <scope>NUCLEOTIDE SEQUENCE [LARGE SCALE GENOMIC DNA]</scope>
    <source>
        <strain evidence="3">UI2</strain>
    </source>
</reference>
<feature type="region of interest" description="Disordered" evidence="1">
    <location>
        <begin position="72"/>
        <end position="102"/>
    </location>
</feature>
<evidence type="ECO:0000256" key="1">
    <source>
        <dbReference type="SAM" id="MobiDB-lite"/>
    </source>
</evidence>
<gene>
    <name evidence="2" type="ORF">SAMN06295984_1957</name>
</gene>